<evidence type="ECO:0000313" key="4">
    <source>
        <dbReference type="Proteomes" id="UP001595607"/>
    </source>
</evidence>
<gene>
    <name evidence="3" type="ORF">ACFONP_05420</name>
</gene>
<evidence type="ECO:0000256" key="1">
    <source>
        <dbReference type="SAM" id="Phobius"/>
    </source>
</evidence>
<feature type="signal peptide" evidence="2">
    <location>
        <begin position="1"/>
        <end position="23"/>
    </location>
</feature>
<dbReference type="RefSeq" id="WP_189574540.1">
    <property type="nucleotide sequence ID" value="NZ_BMXU01000001.1"/>
</dbReference>
<reference evidence="4" key="1">
    <citation type="journal article" date="2019" name="Int. J. Syst. Evol. Microbiol.">
        <title>The Global Catalogue of Microorganisms (GCM) 10K type strain sequencing project: providing services to taxonomists for standard genome sequencing and annotation.</title>
        <authorList>
            <consortium name="The Broad Institute Genomics Platform"/>
            <consortium name="The Broad Institute Genome Sequencing Center for Infectious Disease"/>
            <person name="Wu L."/>
            <person name="Ma J."/>
        </authorList>
    </citation>
    <scope>NUCLEOTIDE SEQUENCE [LARGE SCALE GENOMIC DNA]</scope>
    <source>
        <strain evidence="4">KCTC 22245</strain>
    </source>
</reference>
<name>A0ABV7M9Q5_9PROT</name>
<evidence type="ECO:0008006" key="5">
    <source>
        <dbReference type="Google" id="ProtNLM"/>
    </source>
</evidence>
<comment type="caution">
    <text evidence="3">The sequence shown here is derived from an EMBL/GenBank/DDBJ whole genome shotgun (WGS) entry which is preliminary data.</text>
</comment>
<evidence type="ECO:0000256" key="2">
    <source>
        <dbReference type="SAM" id="SignalP"/>
    </source>
</evidence>
<keyword evidence="4" id="KW-1185">Reference proteome</keyword>
<proteinExistence type="predicted"/>
<organism evidence="3 4">
    <name type="scientific">Parvularcula lutaonensis</name>
    <dbReference type="NCBI Taxonomy" id="491923"/>
    <lineage>
        <taxon>Bacteria</taxon>
        <taxon>Pseudomonadati</taxon>
        <taxon>Pseudomonadota</taxon>
        <taxon>Alphaproteobacteria</taxon>
        <taxon>Parvularculales</taxon>
        <taxon>Parvularculaceae</taxon>
        <taxon>Parvularcula</taxon>
    </lineage>
</organism>
<dbReference type="EMBL" id="JBHRVA010000002">
    <property type="protein sequence ID" value="MFC3302169.1"/>
    <property type="molecule type" value="Genomic_DNA"/>
</dbReference>
<protein>
    <recommendedName>
        <fullName evidence="5">PEP-CTERM protein-sorting domain-containing protein</fullName>
    </recommendedName>
</protein>
<keyword evidence="1" id="KW-1133">Transmembrane helix</keyword>
<dbReference type="Proteomes" id="UP001595607">
    <property type="component" value="Unassembled WGS sequence"/>
</dbReference>
<keyword evidence="2" id="KW-0732">Signal</keyword>
<feature type="chain" id="PRO_5047302934" description="PEP-CTERM protein-sorting domain-containing protein" evidence="2">
    <location>
        <begin position="24"/>
        <end position="211"/>
    </location>
</feature>
<feature type="transmembrane region" description="Helical" evidence="1">
    <location>
        <begin position="188"/>
        <end position="207"/>
    </location>
</feature>
<evidence type="ECO:0000313" key="3">
    <source>
        <dbReference type="EMBL" id="MFC3302169.1"/>
    </source>
</evidence>
<keyword evidence="1" id="KW-0472">Membrane</keyword>
<sequence length="211" mass="22244">MRNKHFATLAAVLAASGATAAQAAIVITDKAAYTSSAGVENESGPIPIVAGSFGSRMVGDVTISAGAGSSLNLTQDWSSRIAGNQWAINGVENFSIDFDGPKFSFGIDLVEPERDPLVNAAFIDSTFRIDLCNGMTCFDSVSFSPMNDMAVFLAVASMQAFDRVVFTETTGGIENEFFGEIFASTRPIPLPGAALLFAPALAGLAFVRRRR</sequence>
<accession>A0ABV7M9Q5</accession>
<keyword evidence="1" id="KW-0812">Transmembrane</keyword>